<dbReference type="EMBL" id="AP007255">
    <property type="protein sequence ID" value="BAE52099.1"/>
    <property type="molecule type" value="Genomic_DNA"/>
</dbReference>
<evidence type="ECO:0000313" key="1">
    <source>
        <dbReference type="EMBL" id="BAE52099.1"/>
    </source>
</evidence>
<name>Q2W226_PARM1</name>
<dbReference type="Proteomes" id="UP000007058">
    <property type="component" value="Chromosome"/>
</dbReference>
<organism evidence="1 2">
    <name type="scientific">Paramagnetospirillum magneticum (strain ATCC 700264 / AMB-1)</name>
    <name type="common">Magnetospirillum magneticum</name>
    <dbReference type="NCBI Taxonomy" id="342108"/>
    <lineage>
        <taxon>Bacteria</taxon>
        <taxon>Pseudomonadati</taxon>
        <taxon>Pseudomonadota</taxon>
        <taxon>Alphaproteobacteria</taxon>
        <taxon>Rhodospirillales</taxon>
        <taxon>Magnetospirillaceae</taxon>
        <taxon>Paramagnetospirillum</taxon>
    </lineage>
</organism>
<evidence type="ECO:0000313" key="2">
    <source>
        <dbReference type="Proteomes" id="UP000007058"/>
    </source>
</evidence>
<proteinExistence type="predicted"/>
<protein>
    <submittedName>
        <fullName evidence="1">Uncharacterized protein</fullName>
    </submittedName>
</protein>
<dbReference type="AlphaFoldDB" id="Q2W226"/>
<sequence>MPTLVFSAIVLLLQDALDLIKEIGNQLLGCHKLVGPTLIGFVAVPMVEGGLAFDKLAATMPNAMGIVVSHQPAAIAGMEGQRIRNAVGFFSRSFDRLGLESGDITVIVDDLFTIKIQQICEGLISMWHAYVHIS</sequence>
<keyword evidence="2" id="KW-1185">Reference proteome</keyword>
<dbReference type="HOGENOM" id="CLU_1893671_0_0_5"/>
<dbReference type="KEGG" id="mag:amb3295"/>
<reference evidence="1 2" key="1">
    <citation type="journal article" date="2005" name="DNA Res.">
        <title>Complete genome sequence of the facultative anaerobic magnetotactic bacterium Magnetospirillum sp. strain AMB-1.</title>
        <authorList>
            <person name="Matsunaga T."/>
            <person name="Okamura Y."/>
            <person name="Fukuda Y."/>
            <person name="Wahyudi A.T."/>
            <person name="Murase Y."/>
            <person name="Takeyama H."/>
        </authorList>
    </citation>
    <scope>NUCLEOTIDE SEQUENCE [LARGE SCALE GENOMIC DNA]</scope>
    <source>
        <strain evidence="2">ATCC 700264 / AMB-1</strain>
    </source>
</reference>
<gene>
    <name evidence="1" type="ordered locus">amb3295</name>
</gene>
<accession>Q2W226</accession>